<dbReference type="InterPro" id="IPR008266">
    <property type="entry name" value="Tyr_kinase_AS"/>
</dbReference>
<dbReference type="PROSITE" id="PS00109">
    <property type="entry name" value="PROTEIN_KINASE_TYR"/>
    <property type="match status" value="1"/>
</dbReference>
<dbReference type="SUPFAM" id="SSF56112">
    <property type="entry name" value="Protein kinase-like (PK-like)"/>
    <property type="match status" value="1"/>
</dbReference>
<dbReference type="Gene3D" id="1.10.510.10">
    <property type="entry name" value="Transferase(Phosphotransferase) domain 1"/>
    <property type="match status" value="1"/>
</dbReference>
<comment type="catalytic activity">
    <reaction evidence="3">
        <text>L-seryl-[protein] + ATP = O-phospho-L-seryl-[protein] + ADP + H(+)</text>
        <dbReference type="Rhea" id="RHEA:17989"/>
        <dbReference type="Rhea" id="RHEA-COMP:9863"/>
        <dbReference type="Rhea" id="RHEA-COMP:11604"/>
        <dbReference type="ChEBI" id="CHEBI:15378"/>
        <dbReference type="ChEBI" id="CHEBI:29999"/>
        <dbReference type="ChEBI" id="CHEBI:30616"/>
        <dbReference type="ChEBI" id="CHEBI:83421"/>
        <dbReference type="ChEBI" id="CHEBI:456216"/>
        <dbReference type="EC" id="2.7.11.1"/>
    </reaction>
</comment>
<protein>
    <recommendedName>
        <fullName evidence="1">non-specific serine/threonine protein kinase</fullName>
        <ecNumber evidence="1">2.7.11.1</ecNumber>
    </recommendedName>
</protein>
<comment type="catalytic activity">
    <reaction evidence="2">
        <text>L-threonyl-[protein] + ATP = O-phospho-L-threonyl-[protein] + ADP + H(+)</text>
        <dbReference type="Rhea" id="RHEA:46608"/>
        <dbReference type="Rhea" id="RHEA-COMP:11060"/>
        <dbReference type="Rhea" id="RHEA-COMP:11605"/>
        <dbReference type="ChEBI" id="CHEBI:15378"/>
        <dbReference type="ChEBI" id="CHEBI:30013"/>
        <dbReference type="ChEBI" id="CHEBI:30616"/>
        <dbReference type="ChEBI" id="CHEBI:61977"/>
        <dbReference type="ChEBI" id="CHEBI:456216"/>
        <dbReference type="EC" id="2.7.11.1"/>
    </reaction>
</comment>
<evidence type="ECO:0000256" key="3">
    <source>
        <dbReference type="ARBA" id="ARBA00048679"/>
    </source>
</evidence>
<evidence type="ECO:0000256" key="4">
    <source>
        <dbReference type="SAM" id="MobiDB-lite"/>
    </source>
</evidence>
<organism evidence="5 6">
    <name type="scientific">Fusarium piperis</name>
    <dbReference type="NCBI Taxonomy" id="1435070"/>
    <lineage>
        <taxon>Eukaryota</taxon>
        <taxon>Fungi</taxon>
        <taxon>Dikarya</taxon>
        <taxon>Ascomycota</taxon>
        <taxon>Pezizomycotina</taxon>
        <taxon>Sordariomycetes</taxon>
        <taxon>Hypocreomycetidae</taxon>
        <taxon>Hypocreales</taxon>
        <taxon>Nectriaceae</taxon>
        <taxon>Fusarium</taxon>
        <taxon>Fusarium solani species complex</taxon>
    </lineage>
</organism>
<keyword evidence="6" id="KW-1185">Reference proteome</keyword>
<dbReference type="Proteomes" id="UP001140502">
    <property type="component" value="Unassembled WGS sequence"/>
</dbReference>
<dbReference type="OrthoDB" id="4267316at2759"/>
<dbReference type="InterPro" id="IPR011009">
    <property type="entry name" value="Kinase-like_dom_sf"/>
</dbReference>
<evidence type="ECO:0000313" key="5">
    <source>
        <dbReference type="EMBL" id="KAJ4316480.1"/>
    </source>
</evidence>
<dbReference type="EMBL" id="JAPEUR010000180">
    <property type="protein sequence ID" value="KAJ4316480.1"/>
    <property type="molecule type" value="Genomic_DNA"/>
</dbReference>
<evidence type="ECO:0000313" key="6">
    <source>
        <dbReference type="Proteomes" id="UP001140502"/>
    </source>
</evidence>
<feature type="region of interest" description="Disordered" evidence="4">
    <location>
        <begin position="1"/>
        <end position="20"/>
    </location>
</feature>
<evidence type="ECO:0000256" key="1">
    <source>
        <dbReference type="ARBA" id="ARBA00012513"/>
    </source>
</evidence>
<gene>
    <name evidence="5" type="ORF">N0V84_007836</name>
</gene>
<dbReference type="AlphaFoldDB" id="A0A9W9BKY8"/>
<proteinExistence type="predicted"/>
<dbReference type="GO" id="GO:0004674">
    <property type="term" value="F:protein serine/threonine kinase activity"/>
    <property type="evidence" value="ECO:0007669"/>
    <property type="project" value="UniProtKB-EC"/>
</dbReference>
<name>A0A9W9BKY8_9HYPO</name>
<dbReference type="EC" id="2.7.11.1" evidence="1"/>
<comment type="caution">
    <text evidence="5">The sequence shown here is derived from an EMBL/GenBank/DDBJ whole genome shotgun (WGS) entry which is preliminary data.</text>
</comment>
<evidence type="ECO:0000256" key="2">
    <source>
        <dbReference type="ARBA" id="ARBA00047899"/>
    </source>
</evidence>
<accession>A0A9W9BKY8</accession>
<sequence length="388" mass="44290">MTPNRVALEGYPPHPWVPLPDPRRPKFPYHSGLTIRIQPHTPPPPFGLTGYIKGPERQRACRAEIAKVPQSEWCLRNPLAETPPHPDASETQMLKIIEGIITCKNRRGAQVVRCYLGDNKDRSYVAKIYDPLYYSYADPGFGTPVDVTYVADEHYSREAAAFEDLTAAGVDGQFTPKYYGSWTFHVPLPGTLPGTSELRPVRLVLLEWIDGVTLWSIMERDGVNSGFHTVPPEERLEIFAKAAEAETKLNHYGVIHRDFSPRNVMVVNQATGETRVLLVDLNGSTCINRPNYRDGGFRYPLPVSPRYTWWGECPNEFLHWIPDPHRSDDAVFNGWLEQRWPDTCSEYFMPPFTLPIQRQTAKLIKYASPVPDTEPVFADVPRWRVMFK</sequence>
<reference evidence="5" key="1">
    <citation type="submission" date="2022-10" db="EMBL/GenBank/DDBJ databases">
        <title>Tapping the CABI collections for fungal endophytes: first genome assemblies for Collariella, Neodidymelliopsis, Ascochyta clinopodiicola, Didymella pomorum, Didymosphaeria variabile, Neocosmospora piperis and Neocucurbitaria cava.</title>
        <authorList>
            <person name="Hill R."/>
        </authorList>
    </citation>
    <scope>NUCLEOTIDE SEQUENCE</scope>
    <source>
        <strain evidence="5">IMI 366586</strain>
    </source>
</reference>